<protein>
    <recommendedName>
        <fullName evidence="3">Cas12f1-like TNB domain-containing protein</fullName>
    </recommendedName>
</protein>
<dbReference type="Pfam" id="PF07282">
    <property type="entry name" value="Cas12f1-like_TNB"/>
    <property type="match status" value="1"/>
</dbReference>
<organism evidence="4 5">
    <name type="scientific">candidate division MSBL1 archaeon SCGC-AAA259D18</name>
    <dbReference type="NCBI Taxonomy" id="1698262"/>
    <lineage>
        <taxon>Archaea</taxon>
        <taxon>Methanobacteriati</taxon>
        <taxon>Methanobacteriota</taxon>
        <taxon>candidate division MSBL1</taxon>
    </lineage>
</organism>
<evidence type="ECO:0000313" key="5">
    <source>
        <dbReference type="Proteomes" id="UP000070195"/>
    </source>
</evidence>
<name>A0A133UCR7_9EURY</name>
<dbReference type="Proteomes" id="UP000070195">
    <property type="component" value="Unassembled WGS sequence"/>
</dbReference>
<evidence type="ECO:0000259" key="3">
    <source>
        <dbReference type="Pfam" id="PF07282"/>
    </source>
</evidence>
<evidence type="ECO:0000256" key="1">
    <source>
        <dbReference type="ARBA" id="ARBA00023125"/>
    </source>
</evidence>
<dbReference type="GO" id="GO:0003677">
    <property type="term" value="F:DNA binding"/>
    <property type="evidence" value="ECO:0007669"/>
    <property type="project" value="UniProtKB-KW"/>
</dbReference>
<accession>A0A133UCR7</accession>
<sequence length="409" mass="46229">MRITFEVPVSSPTRKKESFLESVSDKFPKMVLWFLTVFEMEGLDFRGTSLNRARKVVKELCYPAGERDSKYDCKGAVRFPHSHYYDTAITEAIQKWNSFLSWREKSGTGKRVPEIKAYAPVLDALMFELDLENGWITLKTGRGEKNVHVPITVPNKSHYEDLNEEKISSIRLKKKDDRFVFLLAQKSFSPKKPSPNELGEGPVIGIDLGERNLASLVAVRLGSQRPEIVNVKFFGGKEAKKLEHREQHVRKRLQERGKSGEVPGRGRKANDKKKDTCEKIAREIRETAEELGVGAAFIGDLKAPRPKNFGSLSRRLGNYPFSRLKEAIERHLGKAGIFVKLVYEGRTEDDLGTSQKCHRCGSEGERYRNRFTCSSCGLEDYNADLNASMNIAERGMKLLGRTEGLGAVP</sequence>
<gene>
    <name evidence="4" type="ORF">AKJ63_00245</name>
</gene>
<evidence type="ECO:0000256" key="2">
    <source>
        <dbReference type="SAM" id="MobiDB-lite"/>
    </source>
</evidence>
<feature type="region of interest" description="Disordered" evidence="2">
    <location>
        <begin position="252"/>
        <end position="276"/>
    </location>
</feature>
<feature type="domain" description="Cas12f1-like TNB" evidence="3">
    <location>
        <begin position="321"/>
        <end position="391"/>
    </location>
</feature>
<dbReference type="EMBL" id="LHXM01000003">
    <property type="protein sequence ID" value="KXA91969.1"/>
    <property type="molecule type" value="Genomic_DNA"/>
</dbReference>
<comment type="caution">
    <text evidence="4">The sequence shown here is derived from an EMBL/GenBank/DDBJ whole genome shotgun (WGS) entry which is preliminary data.</text>
</comment>
<dbReference type="InterPro" id="IPR010095">
    <property type="entry name" value="Cas12f1-like_TNB"/>
</dbReference>
<reference evidence="4 5" key="1">
    <citation type="journal article" date="2016" name="Sci. Rep.">
        <title>Metabolic traits of an uncultured archaeal lineage -MSBL1- from brine pools of the Red Sea.</title>
        <authorList>
            <person name="Mwirichia R."/>
            <person name="Alam I."/>
            <person name="Rashid M."/>
            <person name="Vinu M."/>
            <person name="Ba-Alawi W."/>
            <person name="Anthony Kamau A."/>
            <person name="Kamanda Ngugi D."/>
            <person name="Goker M."/>
            <person name="Klenk H.P."/>
            <person name="Bajic V."/>
            <person name="Stingl U."/>
        </authorList>
    </citation>
    <scope>NUCLEOTIDE SEQUENCE [LARGE SCALE GENOMIC DNA]</scope>
    <source>
        <strain evidence="4">SCGC-AAA259D18</strain>
    </source>
</reference>
<proteinExistence type="predicted"/>
<keyword evidence="5" id="KW-1185">Reference proteome</keyword>
<dbReference type="AlphaFoldDB" id="A0A133UCR7"/>
<keyword evidence="1" id="KW-0238">DNA-binding</keyword>
<evidence type="ECO:0000313" key="4">
    <source>
        <dbReference type="EMBL" id="KXA91969.1"/>
    </source>
</evidence>
<dbReference type="NCBIfam" id="TIGR01766">
    <property type="entry name" value="IS200/IS605 family accessory protein TnpB-like domain"/>
    <property type="match status" value="1"/>
</dbReference>